<protein>
    <submittedName>
        <fullName evidence="1">Jg21725 protein</fullName>
    </submittedName>
</protein>
<dbReference type="OrthoDB" id="10050074at2759"/>
<comment type="caution">
    <text evidence="1">The sequence shown here is derived from an EMBL/GenBank/DDBJ whole genome shotgun (WGS) entry which is preliminary data.</text>
</comment>
<dbReference type="AlphaFoldDB" id="A0A8S4S3K0"/>
<evidence type="ECO:0000313" key="2">
    <source>
        <dbReference type="Proteomes" id="UP000838756"/>
    </source>
</evidence>
<dbReference type="Proteomes" id="UP000838756">
    <property type="component" value="Unassembled WGS sequence"/>
</dbReference>
<dbReference type="EMBL" id="CAKXAJ010025994">
    <property type="protein sequence ID" value="CAH2249129.1"/>
    <property type="molecule type" value="Genomic_DNA"/>
</dbReference>
<organism evidence="1 2">
    <name type="scientific">Pararge aegeria aegeria</name>
    <dbReference type="NCBI Taxonomy" id="348720"/>
    <lineage>
        <taxon>Eukaryota</taxon>
        <taxon>Metazoa</taxon>
        <taxon>Ecdysozoa</taxon>
        <taxon>Arthropoda</taxon>
        <taxon>Hexapoda</taxon>
        <taxon>Insecta</taxon>
        <taxon>Pterygota</taxon>
        <taxon>Neoptera</taxon>
        <taxon>Endopterygota</taxon>
        <taxon>Lepidoptera</taxon>
        <taxon>Glossata</taxon>
        <taxon>Ditrysia</taxon>
        <taxon>Papilionoidea</taxon>
        <taxon>Nymphalidae</taxon>
        <taxon>Satyrinae</taxon>
        <taxon>Satyrini</taxon>
        <taxon>Parargina</taxon>
        <taxon>Pararge</taxon>
    </lineage>
</organism>
<reference evidence="1" key="1">
    <citation type="submission" date="2022-03" db="EMBL/GenBank/DDBJ databases">
        <authorList>
            <person name="Lindestad O."/>
        </authorList>
    </citation>
    <scope>NUCLEOTIDE SEQUENCE</scope>
</reference>
<name>A0A8S4S3K0_9NEOP</name>
<proteinExistence type="predicted"/>
<gene>
    <name evidence="1" type="primary">jg21725</name>
    <name evidence="1" type="ORF">PAEG_LOCUS21851</name>
</gene>
<sequence>MGRLYPMICRKSKLSLPHKVTLYKTCIRPMMTYVSVVFAHHPHSSYKSLQVLQNKFMRMATGNPWFVRNVDLYRDLDLPAIAQCFKKSYFEKAVRHPNPLVVVASTTLPPMSSSPGALLMASFRARLNPR</sequence>
<accession>A0A8S4S3K0</accession>
<keyword evidence="2" id="KW-1185">Reference proteome</keyword>
<evidence type="ECO:0000313" key="1">
    <source>
        <dbReference type="EMBL" id="CAH2249129.1"/>
    </source>
</evidence>